<evidence type="ECO:0000313" key="1">
    <source>
        <dbReference type="EMBL" id="KAH6832048.1"/>
    </source>
</evidence>
<name>A0AAD4JDZ6_PERFH</name>
<dbReference type="AlphaFoldDB" id="A0AAD4JDZ6"/>
<reference evidence="1 2" key="1">
    <citation type="journal article" date="2021" name="Nat. Commun.">
        <title>Incipient diploidization of the medicinal plant Perilla within 10,000 years.</title>
        <authorList>
            <person name="Zhang Y."/>
            <person name="Shen Q."/>
            <person name="Leng L."/>
            <person name="Zhang D."/>
            <person name="Chen S."/>
            <person name="Shi Y."/>
            <person name="Ning Z."/>
            <person name="Chen S."/>
        </authorList>
    </citation>
    <scope>NUCLEOTIDE SEQUENCE [LARGE SCALE GENOMIC DNA]</scope>
    <source>
        <strain evidence="2">cv. PC099</strain>
    </source>
</reference>
<dbReference type="Proteomes" id="UP001190926">
    <property type="component" value="Unassembled WGS sequence"/>
</dbReference>
<proteinExistence type="predicted"/>
<sequence length="59" mass="6501">MINSIYVSVFERPLIGRCWSPPRYGTLKMNVDAAFKGLNEASIGAIFRDGNGVFTEGFS</sequence>
<protein>
    <recommendedName>
        <fullName evidence="3">RNase H type-1 domain-containing protein</fullName>
    </recommendedName>
</protein>
<keyword evidence="2" id="KW-1185">Reference proteome</keyword>
<evidence type="ECO:0008006" key="3">
    <source>
        <dbReference type="Google" id="ProtNLM"/>
    </source>
</evidence>
<organism evidence="1 2">
    <name type="scientific">Perilla frutescens var. hirtella</name>
    <name type="common">Perilla citriodora</name>
    <name type="synonym">Perilla setoyensis</name>
    <dbReference type="NCBI Taxonomy" id="608512"/>
    <lineage>
        <taxon>Eukaryota</taxon>
        <taxon>Viridiplantae</taxon>
        <taxon>Streptophyta</taxon>
        <taxon>Embryophyta</taxon>
        <taxon>Tracheophyta</taxon>
        <taxon>Spermatophyta</taxon>
        <taxon>Magnoliopsida</taxon>
        <taxon>eudicotyledons</taxon>
        <taxon>Gunneridae</taxon>
        <taxon>Pentapetalae</taxon>
        <taxon>asterids</taxon>
        <taxon>lamiids</taxon>
        <taxon>Lamiales</taxon>
        <taxon>Lamiaceae</taxon>
        <taxon>Nepetoideae</taxon>
        <taxon>Elsholtzieae</taxon>
        <taxon>Perilla</taxon>
    </lineage>
</organism>
<accession>A0AAD4JDZ6</accession>
<evidence type="ECO:0000313" key="2">
    <source>
        <dbReference type="Proteomes" id="UP001190926"/>
    </source>
</evidence>
<gene>
    <name evidence="1" type="ORF">C2S53_005501</name>
</gene>
<comment type="caution">
    <text evidence="1">The sequence shown here is derived from an EMBL/GenBank/DDBJ whole genome shotgun (WGS) entry which is preliminary data.</text>
</comment>
<dbReference type="EMBL" id="SDAM02000078">
    <property type="protein sequence ID" value="KAH6832048.1"/>
    <property type="molecule type" value="Genomic_DNA"/>
</dbReference>